<feature type="transmembrane region" description="Helical" evidence="9">
    <location>
        <begin position="145"/>
        <end position="169"/>
    </location>
</feature>
<sequence length="513" mass="56294">MRHGLMNLLVGFPTFLAFGYSLTFFGGIMSYPSFYREYNMLDTATTKGALKRNNSLLQGVANGMTNLGGACACLIVLYYGNRLGRRKMSFIGGVIAIVGTVIFCTSYSFAQILVSRFIQGIGIGIGIATVPVWQSELATTKNRSAHVIVDGIMVSAGFMIASWITYGFSKASTLDSWQWRVPGTLIGIFALPIAGASFMFPESPRWLVMQGRADEAREIFADMFKDSEDPDIVENTLNAAVRVNETVTHTSWTGLFRMGKDKMLWRLFLAVTVQWFTQMNGAGIITAYANQLFGTIGLEPDTAKIVASVSLTYKFLTCFIAFFVIERVGRRALFITSGIGMAISMFVLAICGSQTTDTKLAPAYVAIVFVFVFLLFLPLAFLGVNFLYCQEIISTPYRAPAGGISSATLWLSQFVLALTTPLSLEVLKWKTYLVWGCASAVIPPVVYLYYPETTNLSMEELEGIWFAPGFRGPVKEAAHLRALKAQGVTEKSVLAGEAHVEDKTHGTTMVEKV</sequence>
<evidence type="ECO:0000256" key="7">
    <source>
        <dbReference type="ARBA" id="ARBA00049119"/>
    </source>
</evidence>
<evidence type="ECO:0000256" key="5">
    <source>
        <dbReference type="ARBA" id="ARBA00022989"/>
    </source>
</evidence>
<evidence type="ECO:0000256" key="1">
    <source>
        <dbReference type="ARBA" id="ARBA00004141"/>
    </source>
</evidence>
<evidence type="ECO:0000256" key="4">
    <source>
        <dbReference type="ARBA" id="ARBA00022692"/>
    </source>
</evidence>
<comment type="catalytic activity">
    <reaction evidence="7">
        <text>myo-inositol(out) + H(+)(out) = myo-inositol(in) + H(+)(in)</text>
        <dbReference type="Rhea" id="RHEA:60364"/>
        <dbReference type="ChEBI" id="CHEBI:15378"/>
        <dbReference type="ChEBI" id="CHEBI:17268"/>
    </reaction>
</comment>
<feature type="transmembrane region" description="Helical" evidence="9">
    <location>
        <begin position="305"/>
        <end position="325"/>
    </location>
</feature>
<keyword evidence="4 9" id="KW-0812">Transmembrane</keyword>
<dbReference type="Pfam" id="PF00083">
    <property type="entry name" value="Sugar_tr"/>
    <property type="match status" value="1"/>
</dbReference>
<dbReference type="EMBL" id="KQ087198">
    <property type="protein sequence ID" value="KLT43110.1"/>
    <property type="molecule type" value="Genomic_DNA"/>
</dbReference>
<feature type="transmembrane region" description="Helical" evidence="9">
    <location>
        <begin position="55"/>
        <end position="78"/>
    </location>
</feature>
<evidence type="ECO:0000256" key="3">
    <source>
        <dbReference type="ARBA" id="ARBA00022448"/>
    </source>
</evidence>
<dbReference type="InterPro" id="IPR050360">
    <property type="entry name" value="MFS_Sugar_Transporters"/>
</dbReference>
<dbReference type="GO" id="GO:0016020">
    <property type="term" value="C:membrane"/>
    <property type="evidence" value="ECO:0007669"/>
    <property type="project" value="UniProtKB-SubCell"/>
</dbReference>
<evidence type="ECO:0000256" key="2">
    <source>
        <dbReference type="ARBA" id="ARBA00010992"/>
    </source>
</evidence>
<dbReference type="STRING" id="879819.A0A0J0XPR6"/>
<feature type="transmembrane region" description="Helical" evidence="9">
    <location>
        <begin position="181"/>
        <end position="200"/>
    </location>
</feature>
<feature type="transmembrane region" description="Helical" evidence="9">
    <location>
        <begin position="400"/>
        <end position="420"/>
    </location>
</feature>
<dbReference type="OrthoDB" id="2544694at2759"/>
<accession>A0A0J0XPR6</accession>
<evidence type="ECO:0000313" key="11">
    <source>
        <dbReference type="EMBL" id="KLT43110.1"/>
    </source>
</evidence>
<evidence type="ECO:0000259" key="10">
    <source>
        <dbReference type="PROSITE" id="PS50850"/>
    </source>
</evidence>
<comment type="similarity">
    <text evidence="2 8">Belongs to the major facilitator superfamily. Sugar transporter (TC 2.A.1.1) family.</text>
</comment>
<dbReference type="RefSeq" id="XP_018279601.1">
    <property type="nucleotide sequence ID" value="XM_018427337.1"/>
</dbReference>
<dbReference type="InterPro" id="IPR003663">
    <property type="entry name" value="Sugar/inositol_transpt"/>
</dbReference>
<name>A0A0J0XPR6_9TREE</name>
<dbReference type="GeneID" id="28987940"/>
<protein>
    <submittedName>
        <fullName evidence="11">General substrate transporter</fullName>
    </submittedName>
</protein>
<dbReference type="InterPro" id="IPR020846">
    <property type="entry name" value="MFS_dom"/>
</dbReference>
<dbReference type="InterPro" id="IPR005829">
    <property type="entry name" value="Sugar_transporter_CS"/>
</dbReference>
<feature type="transmembrane region" description="Helical" evidence="9">
    <location>
        <begin position="90"/>
        <end position="110"/>
    </location>
</feature>
<dbReference type="Proteomes" id="UP000053611">
    <property type="component" value="Unassembled WGS sequence"/>
</dbReference>
<organism evidence="11 12">
    <name type="scientific">Cutaneotrichosporon oleaginosum</name>
    <dbReference type="NCBI Taxonomy" id="879819"/>
    <lineage>
        <taxon>Eukaryota</taxon>
        <taxon>Fungi</taxon>
        <taxon>Dikarya</taxon>
        <taxon>Basidiomycota</taxon>
        <taxon>Agaricomycotina</taxon>
        <taxon>Tremellomycetes</taxon>
        <taxon>Trichosporonales</taxon>
        <taxon>Trichosporonaceae</taxon>
        <taxon>Cutaneotrichosporon</taxon>
    </lineage>
</organism>
<reference evidence="11 12" key="1">
    <citation type="submission" date="2015-03" db="EMBL/GenBank/DDBJ databases">
        <title>Genomics and transcriptomics of the oil-accumulating basidiomycete yeast T. oleaginosus allow insights into substrate utilization and the diverse evolutionary trajectories of mating systems in fungi.</title>
        <authorList>
            <consortium name="DOE Joint Genome Institute"/>
            <person name="Kourist R."/>
            <person name="Kracht O."/>
            <person name="Bracharz F."/>
            <person name="Lipzen A."/>
            <person name="Nolan M."/>
            <person name="Ohm R."/>
            <person name="Grigoriev I."/>
            <person name="Sun S."/>
            <person name="Heitman J."/>
            <person name="Bruck T."/>
            <person name="Nowrousian M."/>
        </authorList>
    </citation>
    <scope>NUCLEOTIDE SEQUENCE [LARGE SCALE GENOMIC DNA]</scope>
    <source>
        <strain evidence="11 12">IBC0246</strain>
    </source>
</reference>
<dbReference type="AlphaFoldDB" id="A0A0J0XPR6"/>
<feature type="transmembrane region" description="Helical" evidence="9">
    <location>
        <begin position="116"/>
        <end position="133"/>
    </location>
</feature>
<comment type="subcellular location">
    <subcellularLocation>
        <location evidence="1">Membrane</location>
        <topology evidence="1">Multi-pass membrane protein</topology>
    </subcellularLocation>
</comment>
<evidence type="ECO:0000256" key="8">
    <source>
        <dbReference type="RuleBase" id="RU003346"/>
    </source>
</evidence>
<dbReference type="InterPro" id="IPR005828">
    <property type="entry name" value="MFS_sugar_transport-like"/>
</dbReference>
<evidence type="ECO:0000256" key="9">
    <source>
        <dbReference type="SAM" id="Phobius"/>
    </source>
</evidence>
<feature type="transmembrane region" description="Helical" evidence="9">
    <location>
        <begin position="332"/>
        <end position="355"/>
    </location>
</feature>
<dbReference type="NCBIfam" id="TIGR00879">
    <property type="entry name" value="SP"/>
    <property type="match status" value="1"/>
</dbReference>
<dbReference type="GO" id="GO:0005351">
    <property type="term" value="F:carbohydrate:proton symporter activity"/>
    <property type="evidence" value="ECO:0007669"/>
    <property type="project" value="TreeGrafter"/>
</dbReference>
<evidence type="ECO:0000313" key="12">
    <source>
        <dbReference type="Proteomes" id="UP000053611"/>
    </source>
</evidence>
<feature type="transmembrane region" description="Helical" evidence="9">
    <location>
        <begin position="264"/>
        <end position="285"/>
    </location>
</feature>
<dbReference type="PROSITE" id="PS50850">
    <property type="entry name" value="MFS"/>
    <property type="match status" value="1"/>
</dbReference>
<keyword evidence="5 9" id="KW-1133">Transmembrane helix</keyword>
<keyword evidence="6 9" id="KW-0472">Membrane</keyword>
<dbReference type="PANTHER" id="PTHR48022:SF45">
    <property type="entry name" value="MAJOR FACILITATOR SUPERFAMILY (MFS) PROFILE DOMAIN-CONTAINING PROTEIN-RELATED"/>
    <property type="match status" value="1"/>
</dbReference>
<dbReference type="InterPro" id="IPR036259">
    <property type="entry name" value="MFS_trans_sf"/>
</dbReference>
<keyword evidence="3 8" id="KW-0813">Transport</keyword>
<feature type="transmembrane region" description="Helical" evidence="9">
    <location>
        <begin position="361"/>
        <end position="388"/>
    </location>
</feature>
<dbReference type="PROSITE" id="PS00216">
    <property type="entry name" value="SUGAR_TRANSPORT_1"/>
    <property type="match status" value="1"/>
</dbReference>
<feature type="domain" description="Major facilitator superfamily (MFS) profile" evidence="10">
    <location>
        <begin position="7"/>
        <end position="454"/>
    </location>
</feature>
<feature type="transmembrane region" description="Helical" evidence="9">
    <location>
        <begin position="432"/>
        <end position="450"/>
    </location>
</feature>
<feature type="transmembrane region" description="Helical" evidence="9">
    <location>
        <begin position="12"/>
        <end position="35"/>
    </location>
</feature>
<dbReference type="Gene3D" id="1.20.1250.20">
    <property type="entry name" value="MFS general substrate transporter like domains"/>
    <property type="match status" value="1"/>
</dbReference>
<gene>
    <name evidence="11" type="ORF">CC85DRAFT_67999</name>
</gene>
<evidence type="ECO:0000256" key="6">
    <source>
        <dbReference type="ARBA" id="ARBA00023136"/>
    </source>
</evidence>
<keyword evidence="12" id="KW-1185">Reference proteome</keyword>
<proteinExistence type="inferred from homology"/>
<dbReference type="PANTHER" id="PTHR48022">
    <property type="entry name" value="PLASTIDIC GLUCOSE TRANSPORTER 4"/>
    <property type="match status" value="1"/>
</dbReference>
<dbReference type="SUPFAM" id="SSF103473">
    <property type="entry name" value="MFS general substrate transporter"/>
    <property type="match status" value="1"/>
</dbReference>